<name>K1Y8A3_MARBU</name>
<dbReference type="InParanoid" id="K1Y8A3"/>
<keyword evidence="4" id="KW-1185">Reference proteome</keyword>
<dbReference type="InterPro" id="IPR011990">
    <property type="entry name" value="TPR-like_helical_dom_sf"/>
</dbReference>
<dbReference type="OMA" id="KLSRWIR"/>
<dbReference type="OrthoDB" id="65716at2759"/>
<dbReference type="KEGG" id="mbe:MBM_00507"/>
<evidence type="ECO:0000256" key="1">
    <source>
        <dbReference type="ARBA" id="ARBA00023254"/>
    </source>
</evidence>
<dbReference type="PANTHER" id="PTHR40375">
    <property type="entry name" value="SPORULATION-SPECIFIC PROTEIN 22"/>
    <property type="match status" value="1"/>
</dbReference>
<reference evidence="3 4" key="1">
    <citation type="journal article" date="2012" name="BMC Genomics">
        <title>Sequencing the genome of Marssonina brunnea reveals fungus-poplar co-evolution.</title>
        <authorList>
            <person name="Zhu S."/>
            <person name="Cao Y.-Z."/>
            <person name="Jiang C."/>
            <person name="Tan B.-Y."/>
            <person name="Wang Z."/>
            <person name="Feng S."/>
            <person name="Zhang L."/>
            <person name="Su X.-H."/>
            <person name="Brejova B."/>
            <person name="Vinar T."/>
            <person name="Xu M."/>
            <person name="Wang M.-X."/>
            <person name="Zhang S.-G."/>
            <person name="Huang M.-R."/>
            <person name="Wu R."/>
            <person name="Zhou Y."/>
        </authorList>
    </citation>
    <scope>NUCLEOTIDE SEQUENCE [LARGE SCALE GENOMIC DNA]</scope>
    <source>
        <strain evidence="3 4">MB_m1</strain>
    </source>
</reference>
<dbReference type="Proteomes" id="UP000006753">
    <property type="component" value="Unassembled WGS sequence"/>
</dbReference>
<evidence type="ECO:0000256" key="2">
    <source>
        <dbReference type="ARBA" id="ARBA00031845"/>
    </source>
</evidence>
<dbReference type="eggNOG" id="KOG4814">
    <property type="taxonomic scope" value="Eukaryota"/>
</dbReference>
<dbReference type="InterPro" id="IPR013940">
    <property type="entry name" value="Spo22/ZIP4/TEX11"/>
</dbReference>
<dbReference type="PANTHER" id="PTHR40375:SF2">
    <property type="entry name" value="SPORULATION-SPECIFIC PROTEIN 22"/>
    <property type="match status" value="1"/>
</dbReference>
<dbReference type="EMBL" id="JH921428">
    <property type="protein sequence ID" value="EKD21394.1"/>
    <property type="molecule type" value="Genomic_DNA"/>
</dbReference>
<gene>
    <name evidence="3" type="ORF">MBM_00507</name>
</gene>
<dbReference type="AlphaFoldDB" id="K1Y8A3"/>
<accession>K1Y8A3</accession>
<dbReference type="SUPFAM" id="SSF48452">
    <property type="entry name" value="TPR-like"/>
    <property type="match status" value="1"/>
</dbReference>
<dbReference type="Pfam" id="PF08631">
    <property type="entry name" value="SPO22"/>
    <property type="match status" value="1"/>
</dbReference>
<evidence type="ECO:0000313" key="4">
    <source>
        <dbReference type="Proteomes" id="UP000006753"/>
    </source>
</evidence>
<protein>
    <recommendedName>
        <fullName evidence="2">Protein ZIP4 homolog</fullName>
    </recommendedName>
</protein>
<organism evidence="3 4">
    <name type="scientific">Marssonina brunnea f. sp. multigermtubi (strain MB_m1)</name>
    <name type="common">Marssonina leaf spot fungus</name>
    <dbReference type="NCBI Taxonomy" id="1072389"/>
    <lineage>
        <taxon>Eukaryota</taxon>
        <taxon>Fungi</taxon>
        <taxon>Dikarya</taxon>
        <taxon>Ascomycota</taxon>
        <taxon>Pezizomycotina</taxon>
        <taxon>Leotiomycetes</taxon>
        <taxon>Helotiales</taxon>
        <taxon>Drepanopezizaceae</taxon>
        <taxon>Drepanopeziza</taxon>
    </lineage>
</organism>
<dbReference type="Gene3D" id="1.25.40.10">
    <property type="entry name" value="Tetratricopeptide repeat domain"/>
    <property type="match status" value="1"/>
</dbReference>
<dbReference type="GO" id="GO:0090173">
    <property type="term" value="P:regulation of synaptonemal complex assembly"/>
    <property type="evidence" value="ECO:0007669"/>
    <property type="project" value="InterPro"/>
</dbReference>
<dbReference type="InterPro" id="IPR039057">
    <property type="entry name" value="Spo22/ZIP4"/>
</dbReference>
<proteinExistence type="predicted"/>
<dbReference type="HOGENOM" id="CLU_001453_0_0_1"/>
<dbReference type="STRING" id="1072389.K1Y8A3"/>
<keyword evidence="1" id="KW-0469">Meiosis</keyword>
<evidence type="ECO:0000313" key="3">
    <source>
        <dbReference type="EMBL" id="EKD21394.1"/>
    </source>
</evidence>
<dbReference type="FunCoup" id="K1Y8A3">
    <property type="interactions" value="27"/>
</dbReference>
<sequence length="964" mass="108254">MAPTQPVRPAKDQRFKNILCELWLERPLPAWQNKSNILIPPGAAFAAELEANLPKAAASKTSISTTKDLEDRISSFPENLSVTKSSQCEELDRSGTSIWNLCTRLRRDYDTEQPQDVPIVLLLARVYAFLMVDCAHVAGKSAGAYLTRLMKTGLKAGKSCLERKEYQLALKVLGRVSEHEATMKKHAAEQRQKDREESERLIAEYYVLRTALAWHQSQFDMAEHMFTKSTSAKQFFHPSTAESLADVLYEMGKDLLTKQQYPMAVKWLERASEVLDGQELDRLSVDATELRTSILQSLTRALLGLRDPAAAERARGLVDLLQNQVGDKLVVLLLRLELLSAPSTDDGVPFDSASYLDILQRMIRTLLLSDGNFKLIMSHIRKLTDKSPSLASKALDDFLILRIVRENCDDWFEKALITRLWIAANHRDSPDSLGKLEELFSTMVANFVKPASSAATLAAHTLLWKRIESNYISGKFDVAEKWCRLALHPIFQNSGELNTARISRKLLLCALARTDIGSAREIFSSMSDAAKNEPMSRFLMYKIAVRCQETDLAAECLQLIGSASTKDPKLLYACVLDAQQAGDRVQTLAALQLVLENCGYDAPLINLASLLRLTISLMVQILEETSKRPNDAEKAEAMVEKLCMMYEKGVTASKKARLIKNRPDAIWTIDELHWFSKNSYNLAIKHLANWKPQRVVRMLSCCIAFIDQYPKDVNQQLNDDLSLRRMFCDFTAATALVGLARSEDNIEVQLQDYLQVRKHVESFDAQLQSKVGTLEEEAELDLRRKLTILAAFDFEAACQLKTWDELGEIVLKADACKSNVVYEVMADIVLCSQAPTATLVHILKKIINETWGMDSLDVPKLAKYIRCLFQITISEDVEVAEQLLDQVCGYASEAAETDTPFPSGEIEWMAAKAFNHAVDFYCAGEDERSKNWADKALNIAQHCADGGALVRLLQSKLVELNFDT</sequence>
<dbReference type="GO" id="GO:0051321">
    <property type="term" value="P:meiotic cell cycle"/>
    <property type="evidence" value="ECO:0007669"/>
    <property type="project" value="UniProtKB-KW"/>
</dbReference>